<gene>
    <name evidence="1" type="ORF">H9701_05840</name>
</gene>
<dbReference type="Gene3D" id="3.10.450.40">
    <property type="match status" value="1"/>
</dbReference>
<evidence type="ECO:0000313" key="1">
    <source>
        <dbReference type="EMBL" id="HJC41057.1"/>
    </source>
</evidence>
<dbReference type="InterPro" id="IPR020288">
    <property type="entry name" value="Sheath_initiator"/>
</dbReference>
<dbReference type="SUPFAM" id="SSF160719">
    <property type="entry name" value="gpW/gp25-like"/>
    <property type="match status" value="1"/>
</dbReference>
<proteinExistence type="predicted"/>
<sequence>MTQLFPQFTAPAGQSRDLPLYRDVRMDYDAGRPMWESGSPVLVTGLEAVKGWAWRAIDTARYRYPCFSWSYGCELEALIGQPYQADTKRSEAERYVKEALLVSPYIRSVRVSDTRFEGSTLHMTVELTTVYGDSQFSI</sequence>
<dbReference type="Pfam" id="PF10934">
    <property type="entry name" value="Sheath_initiator"/>
    <property type="match status" value="1"/>
</dbReference>
<protein>
    <submittedName>
        <fullName evidence="1">DUF2634 domain-containing protein</fullName>
    </submittedName>
</protein>
<dbReference type="EMBL" id="DWWJ01000103">
    <property type="protein sequence ID" value="HJC41057.1"/>
    <property type="molecule type" value="Genomic_DNA"/>
</dbReference>
<reference evidence="1" key="1">
    <citation type="journal article" date="2021" name="PeerJ">
        <title>Extensive microbial diversity within the chicken gut microbiome revealed by metagenomics and culture.</title>
        <authorList>
            <person name="Gilroy R."/>
            <person name="Ravi A."/>
            <person name="Getino M."/>
            <person name="Pursley I."/>
            <person name="Horton D.L."/>
            <person name="Alikhan N.F."/>
            <person name="Baker D."/>
            <person name="Gharbi K."/>
            <person name="Hall N."/>
            <person name="Watson M."/>
            <person name="Adriaenssens E.M."/>
            <person name="Foster-Nyarko E."/>
            <person name="Jarju S."/>
            <person name="Secka A."/>
            <person name="Antonio M."/>
            <person name="Oren A."/>
            <person name="Chaudhuri R.R."/>
            <person name="La Ragione R."/>
            <person name="Hildebrand F."/>
            <person name="Pallen M.J."/>
        </authorList>
    </citation>
    <scope>NUCLEOTIDE SEQUENCE</scope>
    <source>
        <strain evidence="1">CHK186-1790</strain>
    </source>
</reference>
<name>A0A9D2NZ06_9FIRM</name>
<reference evidence="1" key="2">
    <citation type="submission" date="2021-04" db="EMBL/GenBank/DDBJ databases">
        <authorList>
            <person name="Gilroy R."/>
        </authorList>
    </citation>
    <scope>NUCLEOTIDE SEQUENCE</scope>
    <source>
        <strain evidence="1">CHK186-1790</strain>
    </source>
</reference>
<dbReference type="Proteomes" id="UP000823882">
    <property type="component" value="Unassembled WGS sequence"/>
</dbReference>
<evidence type="ECO:0000313" key="2">
    <source>
        <dbReference type="Proteomes" id="UP000823882"/>
    </source>
</evidence>
<organism evidence="1 2">
    <name type="scientific">Candidatus Intestinimonas pullistercoris</name>
    <dbReference type="NCBI Taxonomy" id="2838623"/>
    <lineage>
        <taxon>Bacteria</taxon>
        <taxon>Bacillati</taxon>
        <taxon>Bacillota</taxon>
        <taxon>Clostridia</taxon>
        <taxon>Eubacteriales</taxon>
        <taxon>Intestinimonas</taxon>
    </lineage>
</organism>
<accession>A0A9D2NZ06</accession>
<dbReference type="AlphaFoldDB" id="A0A9D2NZ06"/>
<comment type="caution">
    <text evidence="1">The sequence shown here is derived from an EMBL/GenBank/DDBJ whole genome shotgun (WGS) entry which is preliminary data.</text>
</comment>